<keyword evidence="4 6" id="KW-0378">Hydrolase</keyword>
<evidence type="ECO:0000313" key="8">
    <source>
        <dbReference type="EMBL" id="OGE84370.1"/>
    </source>
</evidence>
<organism evidence="8 9">
    <name type="scientific">Candidatus Doudnabacteria bacterium RIFCSPHIGHO2_01_FULL_49_9</name>
    <dbReference type="NCBI Taxonomy" id="1817827"/>
    <lineage>
        <taxon>Bacteria</taxon>
        <taxon>Candidatus Doudnaibacteriota</taxon>
    </lineage>
</organism>
<dbReference type="SUPFAM" id="SSF54211">
    <property type="entry name" value="Ribosomal protein S5 domain 2-like"/>
    <property type="match status" value="1"/>
</dbReference>
<dbReference type="EMBL" id="MFEN01000015">
    <property type="protein sequence ID" value="OGE84370.1"/>
    <property type="molecule type" value="Genomic_DNA"/>
</dbReference>
<evidence type="ECO:0000256" key="4">
    <source>
        <dbReference type="ARBA" id="ARBA00022801"/>
    </source>
</evidence>
<dbReference type="GO" id="GO:0000049">
    <property type="term" value="F:tRNA binding"/>
    <property type="evidence" value="ECO:0007669"/>
    <property type="project" value="UniProtKB-UniRule"/>
</dbReference>
<comment type="function">
    <text evidence="6">RNaseP catalyzes the removal of the 5'-leader sequence from pre-tRNA to produce the mature 5'-terminus. It can also cleave other RNA substrates such as 4.5S RNA. The protein component plays an auxiliary but essential role in vivo by binding to the 5'-leader sequence and broadening the substrate specificity of the ribozyme.</text>
</comment>
<proteinExistence type="inferred from homology"/>
<evidence type="ECO:0000313" key="9">
    <source>
        <dbReference type="Proteomes" id="UP000176339"/>
    </source>
</evidence>
<dbReference type="GO" id="GO:0004526">
    <property type="term" value="F:ribonuclease P activity"/>
    <property type="evidence" value="ECO:0007669"/>
    <property type="project" value="UniProtKB-UniRule"/>
</dbReference>
<dbReference type="GO" id="GO:0030677">
    <property type="term" value="C:ribonuclease P complex"/>
    <property type="evidence" value="ECO:0007669"/>
    <property type="project" value="TreeGrafter"/>
</dbReference>
<gene>
    <name evidence="6" type="primary">rnpA</name>
    <name evidence="8" type="ORF">A2846_01960</name>
</gene>
<dbReference type="PANTHER" id="PTHR33992">
    <property type="entry name" value="RIBONUCLEASE P PROTEIN COMPONENT"/>
    <property type="match status" value="1"/>
</dbReference>
<accession>A0A1F5P423</accession>
<comment type="caution">
    <text evidence="8">The sequence shown here is derived from an EMBL/GenBank/DDBJ whole genome shotgun (WGS) entry which is preliminary data.</text>
</comment>
<dbReference type="InterPro" id="IPR000100">
    <property type="entry name" value="RNase_P"/>
</dbReference>
<evidence type="ECO:0000256" key="7">
    <source>
        <dbReference type="NCBIfam" id="TIGR00188"/>
    </source>
</evidence>
<dbReference type="PANTHER" id="PTHR33992:SF1">
    <property type="entry name" value="RIBONUCLEASE P PROTEIN COMPONENT"/>
    <property type="match status" value="1"/>
</dbReference>
<reference evidence="8 9" key="1">
    <citation type="journal article" date="2016" name="Nat. Commun.">
        <title>Thousands of microbial genomes shed light on interconnected biogeochemical processes in an aquifer system.</title>
        <authorList>
            <person name="Anantharaman K."/>
            <person name="Brown C.T."/>
            <person name="Hug L.A."/>
            <person name="Sharon I."/>
            <person name="Castelle C.J."/>
            <person name="Probst A.J."/>
            <person name="Thomas B.C."/>
            <person name="Singh A."/>
            <person name="Wilkins M.J."/>
            <person name="Karaoz U."/>
            <person name="Brodie E.L."/>
            <person name="Williams K.H."/>
            <person name="Hubbard S.S."/>
            <person name="Banfield J.F."/>
        </authorList>
    </citation>
    <scope>NUCLEOTIDE SEQUENCE [LARGE SCALE GENOMIC DNA]</scope>
</reference>
<keyword evidence="1 6" id="KW-0819">tRNA processing</keyword>
<keyword evidence="5 6" id="KW-0694">RNA-binding</keyword>
<evidence type="ECO:0000256" key="5">
    <source>
        <dbReference type="ARBA" id="ARBA00022884"/>
    </source>
</evidence>
<dbReference type="NCBIfam" id="TIGR00188">
    <property type="entry name" value="rnpA"/>
    <property type="match status" value="1"/>
</dbReference>
<comment type="subunit">
    <text evidence="6">Consists of a catalytic RNA component (M1 or rnpB) and a protein subunit.</text>
</comment>
<keyword evidence="3 6" id="KW-0255">Endonuclease</keyword>
<dbReference type="Proteomes" id="UP000176339">
    <property type="component" value="Unassembled WGS sequence"/>
</dbReference>
<comment type="similarity">
    <text evidence="6">Belongs to the RnpA family.</text>
</comment>
<keyword evidence="2 6" id="KW-0540">Nuclease</keyword>
<dbReference type="Pfam" id="PF00825">
    <property type="entry name" value="Ribonuclease_P"/>
    <property type="match status" value="1"/>
</dbReference>
<dbReference type="AlphaFoldDB" id="A0A1F5P423"/>
<evidence type="ECO:0000256" key="1">
    <source>
        <dbReference type="ARBA" id="ARBA00022694"/>
    </source>
</evidence>
<evidence type="ECO:0000256" key="3">
    <source>
        <dbReference type="ARBA" id="ARBA00022759"/>
    </source>
</evidence>
<dbReference type="EC" id="3.1.26.5" evidence="6 7"/>
<dbReference type="InterPro" id="IPR014721">
    <property type="entry name" value="Ribsml_uS5_D2-typ_fold_subgr"/>
</dbReference>
<comment type="catalytic activity">
    <reaction evidence="6">
        <text>Endonucleolytic cleavage of RNA, removing 5'-extranucleotides from tRNA precursor.</text>
        <dbReference type="EC" id="3.1.26.5"/>
    </reaction>
</comment>
<protein>
    <recommendedName>
        <fullName evidence="6 7">Ribonuclease P protein component</fullName>
        <shortName evidence="6">RNase P protein</shortName>
        <shortName evidence="6">RNaseP protein</shortName>
        <ecNumber evidence="6 7">3.1.26.5</ecNumber>
    </recommendedName>
    <alternativeName>
        <fullName evidence="6">Protein C5</fullName>
    </alternativeName>
</protein>
<dbReference type="InterPro" id="IPR020568">
    <property type="entry name" value="Ribosomal_Su5_D2-typ_SF"/>
</dbReference>
<dbReference type="GO" id="GO:0042781">
    <property type="term" value="F:3'-tRNA processing endoribonuclease activity"/>
    <property type="evidence" value="ECO:0007669"/>
    <property type="project" value="TreeGrafter"/>
</dbReference>
<evidence type="ECO:0000256" key="2">
    <source>
        <dbReference type="ARBA" id="ARBA00022722"/>
    </source>
</evidence>
<evidence type="ECO:0000256" key="6">
    <source>
        <dbReference type="HAMAP-Rule" id="MF_00227"/>
    </source>
</evidence>
<sequence length="113" mass="12995">MLPKSSRIVADQDFARVYKQGRRLSGRNLRLVFLRTYQKVSRFGYVLSKKSVPKSTGRNRVKRILRAATRQFSGHFPSSYDIIIQGLSGCKTADAKILRDELRELFTKAKLMT</sequence>
<dbReference type="Gene3D" id="3.30.230.10">
    <property type="match status" value="1"/>
</dbReference>
<name>A0A1F5P423_9BACT</name>
<dbReference type="HAMAP" id="MF_00227">
    <property type="entry name" value="RNase_P"/>
    <property type="match status" value="1"/>
</dbReference>
<dbReference type="GO" id="GO:0001682">
    <property type="term" value="P:tRNA 5'-leader removal"/>
    <property type="evidence" value="ECO:0007669"/>
    <property type="project" value="UniProtKB-UniRule"/>
</dbReference>